<dbReference type="AlphaFoldDB" id="A0A368Z8E1"/>
<evidence type="ECO:0000256" key="2">
    <source>
        <dbReference type="ARBA" id="ARBA00022448"/>
    </source>
</evidence>
<organism evidence="10 11">
    <name type="scientific">Paracoccus lutimaris</name>
    <dbReference type="NCBI Taxonomy" id="1490030"/>
    <lineage>
        <taxon>Bacteria</taxon>
        <taxon>Pseudomonadati</taxon>
        <taxon>Pseudomonadota</taxon>
        <taxon>Alphaproteobacteria</taxon>
        <taxon>Rhodobacterales</taxon>
        <taxon>Paracoccaceae</taxon>
        <taxon>Paracoccus</taxon>
    </lineage>
</organism>
<feature type="transmembrane region" description="Helical" evidence="8">
    <location>
        <begin position="343"/>
        <end position="369"/>
    </location>
</feature>
<keyword evidence="4" id="KW-0997">Cell inner membrane</keyword>
<evidence type="ECO:0000256" key="7">
    <source>
        <dbReference type="ARBA" id="ARBA00023136"/>
    </source>
</evidence>
<reference evidence="10 11" key="1">
    <citation type="submission" date="2018-07" db="EMBL/GenBank/DDBJ databases">
        <title>Genomic Encyclopedia of Type Strains, Phase III (KMG-III): the genomes of soil and plant-associated and newly described type strains.</title>
        <authorList>
            <person name="Whitman W."/>
        </authorList>
    </citation>
    <scope>NUCLEOTIDE SEQUENCE [LARGE SCALE GENOMIC DNA]</scope>
    <source>
        <strain evidence="10 11">CECT 8525</strain>
    </source>
</reference>
<feature type="transmembrane region" description="Helical" evidence="8">
    <location>
        <begin position="238"/>
        <end position="261"/>
    </location>
</feature>
<evidence type="ECO:0000313" key="11">
    <source>
        <dbReference type="Proteomes" id="UP000253345"/>
    </source>
</evidence>
<dbReference type="CDD" id="cd06261">
    <property type="entry name" value="TM_PBP2"/>
    <property type="match status" value="1"/>
</dbReference>
<evidence type="ECO:0000256" key="5">
    <source>
        <dbReference type="ARBA" id="ARBA00022692"/>
    </source>
</evidence>
<evidence type="ECO:0000259" key="9">
    <source>
        <dbReference type="PROSITE" id="PS50928"/>
    </source>
</evidence>
<feature type="transmembrane region" description="Helical" evidence="8">
    <location>
        <begin position="151"/>
        <end position="170"/>
    </location>
</feature>
<dbReference type="InterPro" id="IPR000515">
    <property type="entry name" value="MetI-like"/>
</dbReference>
<comment type="subcellular location">
    <subcellularLocation>
        <location evidence="1">Cell inner membrane</location>
        <topology evidence="1">Multi-pass membrane protein</topology>
    </subcellularLocation>
    <subcellularLocation>
        <location evidence="8">Cell membrane</location>
        <topology evidence="8">Multi-pass membrane protein</topology>
    </subcellularLocation>
</comment>
<dbReference type="SUPFAM" id="SSF161098">
    <property type="entry name" value="MetI-like"/>
    <property type="match status" value="1"/>
</dbReference>
<keyword evidence="5 8" id="KW-0812">Transmembrane</keyword>
<dbReference type="GO" id="GO:0055085">
    <property type="term" value="P:transmembrane transport"/>
    <property type="evidence" value="ECO:0007669"/>
    <property type="project" value="InterPro"/>
</dbReference>
<feature type="domain" description="ABC transmembrane type-1" evidence="9">
    <location>
        <begin position="147"/>
        <end position="366"/>
    </location>
</feature>
<protein>
    <submittedName>
        <fullName evidence="10">Microcin C transport system permease protein</fullName>
    </submittedName>
</protein>
<keyword evidence="6 8" id="KW-1133">Transmembrane helix</keyword>
<proteinExistence type="inferred from homology"/>
<evidence type="ECO:0000256" key="6">
    <source>
        <dbReference type="ARBA" id="ARBA00022989"/>
    </source>
</evidence>
<keyword evidence="3" id="KW-1003">Cell membrane</keyword>
<dbReference type="FunFam" id="1.10.3720.10:FF:000014">
    <property type="entry name" value="Microcin C ABC transporter permease YejB"/>
    <property type="match status" value="1"/>
</dbReference>
<dbReference type="GO" id="GO:0005886">
    <property type="term" value="C:plasma membrane"/>
    <property type="evidence" value="ECO:0007669"/>
    <property type="project" value="UniProtKB-SubCell"/>
</dbReference>
<dbReference type="GO" id="GO:0042884">
    <property type="term" value="P:microcin transport"/>
    <property type="evidence" value="ECO:0007669"/>
    <property type="project" value="TreeGrafter"/>
</dbReference>
<name>A0A368Z8E1_9RHOB</name>
<dbReference type="RefSeq" id="WP_114347476.1">
    <property type="nucleotide sequence ID" value="NZ_QPJL01000001.1"/>
</dbReference>
<dbReference type="Gene3D" id="1.10.3720.10">
    <property type="entry name" value="MetI-like"/>
    <property type="match status" value="1"/>
</dbReference>
<comment type="similarity">
    <text evidence="8">Belongs to the binding-protein-dependent transport system permease family.</text>
</comment>
<dbReference type="PANTHER" id="PTHR30465">
    <property type="entry name" value="INNER MEMBRANE ABC TRANSPORTER"/>
    <property type="match status" value="1"/>
</dbReference>
<keyword evidence="11" id="KW-1185">Reference proteome</keyword>
<evidence type="ECO:0000256" key="1">
    <source>
        <dbReference type="ARBA" id="ARBA00004429"/>
    </source>
</evidence>
<feature type="transmembrane region" description="Helical" evidence="8">
    <location>
        <begin position="182"/>
        <end position="208"/>
    </location>
</feature>
<dbReference type="InterPro" id="IPR035906">
    <property type="entry name" value="MetI-like_sf"/>
</dbReference>
<keyword evidence="2 8" id="KW-0813">Transport</keyword>
<feature type="transmembrane region" description="Helical" evidence="8">
    <location>
        <begin position="9"/>
        <end position="26"/>
    </location>
</feature>
<evidence type="ECO:0000256" key="3">
    <source>
        <dbReference type="ARBA" id="ARBA00022475"/>
    </source>
</evidence>
<keyword evidence="7 8" id="KW-0472">Membrane</keyword>
<gene>
    <name evidence="10" type="ORF">DFP89_101157</name>
</gene>
<accession>A0A368Z8E1</accession>
<evidence type="ECO:0000256" key="8">
    <source>
        <dbReference type="RuleBase" id="RU363032"/>
    </source>
</evidence>
<dbReference type="PROSITE" id="PS50928">
    <property type="entry name" value="ABC_TM1"/>
    <property type="match status" value="1"/>
</dbReference>
<dbReference type="Pfam" id="PF00528">
    <property type="entry name" value="BPD_transp_1"/>
    <property type="match status" value="1"/>
</dbReference>
<sequence>MAAYILRRLLLIIPTLIGIMLVNFTLTQFVPGGPIEQIIARVQGEGDAFRNIAGAGGDTQQQQSEYAGARGIPPELLDQLEVQMGFARITCTPAHQGEPDLKSPECHKEKIGAVERFLIMMGNYLRFDFGTSFFRSISVIDLVVEKMPVSITLGLWSTLIAYLISIPLGIRKAVRNGSAFDTWTSGIIIIGYAIPAFLFAVLLMVLFAGGSYWQIFPLRGLTSENFDSLSLIGKIKDYLWHITLPVVATTISSFATLTLLTKNSFLDEINKQYVMTARAKGLTERRVLYGHVFRNAMLIVIAGFPAMFLGVFFGSSILIETIFSLDGLGRLGFEAAVQRDYPVIFGTLYVFGLLGLLVGILSDLMYVLVDPRIDFERRAG</sequence>
<comment type="caution">
    <text evidence="10">The sequence shown here is derived from an EMBL/GenBank/DDBJ whole genome shotgun (WGS) entry which is preliminary data.</text>
</comment>
<dbReference type="NCBIfam" id="NF011712">
    <property type="entry name" value="PRK15133.1"/>
    <property type="match status" value="1"/>
</dbReference>
<evidence type="ECO:0000313" key="10">
    <source>
        <dbReference type="EMBL" id="RCW88722.1"/>
    </source>
</evidence>
<evidence type="ECO:0000256" key="4">
    <source>
        <dbReference type="ARBA" id="ARBA00022519"/>
    </source>
</evidence>
<feature type="transmembrane region" description="Helical" evidence="8">
    <location>
        <begin position="296"/>
        <end position="323"/>
    </location>
</feature>
<dbReference type="OrthoDB" id="9807402at2"/>
<dbReference type="PANTHER" id="PTHR30465:SF66">
    <property type="entry name" value="INNER MEMBRANE ABC TRANSPORTER PERMEASE PROTEIN YEJB"/>
    <property type="match status" value="1"/>
</dbReference>
<dbReference type="Proteomes" id="UP000253345">
    <property type="component" value="Unassembled WGS sequence"/>
</dbReference>
<dbReference type="EMBL" id="QPJL01000001">
    <property type="protein sequence ID" value="RCW88722.1"/>
    <property type="molecule type" value="Genomic_DNA"/>
</dbReference>